<name>A0A0E9ST55_ANGAN</name>
<reference evidence="1" key="2">
    <citation type="journal article" date="2015" name="Fish Shellfish Immunol.">
        <title>Early steps in the European eel (Anguilla anguilla)-Vibrio vulnificus interaction in the gills: Role of the RtxA13 toxin.</title>
        <authorList>
            <person name="Callol A."/>
            <person name="Pajuelo D."/>
            <person name="Ebbesson L."/>
            <person name="Teles M."/>
            <person name="MacKenzie S."/>
            <person name="Amaro C."/>
        </authorList>
    </citation>
    <scope>NUCLEOTIDE SEQUENCE</scope>
</reference>
<dbReference type="AlphaFoldDB" id="A0A0E9ST55"/>
<proteinExistence type="predicted"/>
<reference evidence="1" key="1">
    <citation type="submission" date="2014-11" db="EMBL/GenBank/DDBJ databases">
        <authorList>
            <person name="Amaro Gonzalez C."/>
        </authorList>
    </citation>
    <scope>NUCLEOTIDE SEQUENCE</scope>
</reference>
<accession>A0A0E9ST55</accession>
<organism evidence="1">
    <name type="scientific">Anguilla anguilla</name>
    <name type="common">European freshwater eel</name>
    <name type="synonym">Muraena anguilla</name>
    <dbReference type="NCBI Taxonomy" id="7936"/>
    <lineage>
        <taxon>Eukaryota</taxon>
        <taxon>Metazoa</taxon>
        <taxon>Chordata</taxon>
        <taxon>Craniata</taxon>
        <taxon>Vertebrata</taxon>
        <taxon>Euteleostomi</taxon>
        <taxon>Actinopterygii</taxon>
        <taxon>Neopterygii</taxon>
        <taxon>Teleostei</taxon>
        <taxon>Anguilliformes</taxon>
        <taxon>Anguillidae</taxon>
        <taxon>Anguilla</taxon>
    </lineage>
</organism>
<sequence length="81" mass="9272">MKTRVLHGSVSRRKNPEFTQIEKRDPGHWRLLVRYPSPKAESAGIRAGIRGCVMTCTWGREQKLYQPLLSRAKLTLFGAPH</sequence>
<protein>
    <submittedName>
        <fullName evidence="1">Uncharacterized protein</fullName>
    </submittedName>
</protein>
<evidence type="ECO:0000313" key="1">
    <source>
        <dbReference type="EMBL" id="JAH44491.1"/>
    </source>
</evidence>
<dbReference type="EMBL" id="GBXM01064086">
    <property type="protein sequence ID" value="JAH44491.1"/>
    <property type="molecule type" value="Transcribed_RNA"/>
</dbReference>